<gene>
    <name evidence="1" type="ORF">OGATHE_005351</name>
</gene>
<reference evidence="1" key="2">
    <citation type="submission" date="2021-01" db="EMBL/GenBank/DDBJ databases">
        <authorList>
            <person name="Schikora-Tamarit M.A."/>
        </authorList>
    </citation>
    <scope>NUCLEOTIDE SEQUENCE</scope>
    <source>
        <strain evidence="1">NCAIM Y.01608</strain>
    </source>
</reference>
<dbReference type="AlphaFoldDB" id="A0A9P8NXS6"/>
<organism evidence="1 2">
    <name type="scientific">Ogataea polymorpha</name>
    <dbReference type="NCBI Taxonomy" id="460523"/>
    <lineage>
        <taxon>Eukaryota</taxon>
        <taxon>Fungi</taxon>
        <taxon>Dikarya</taxon>
        <taxon>Ascomycota</taxon>
        <taxon>Saccharomycotina</taxon>
        <taxon>Pichiomycetes</taxon>
        <taxon>Pichiales</taxon>
        <taxon>Pichiaceae</taxon>
        <taxon>Ogataea</taxon>
    </lineage>
</organism>
<proteinExistence type="predicted"/>
<comment type="caution">
    <text evidence="1">The sequence shown here is derived from an EMBL/GenBank/DDBJ whole genome shotgun (WGS) entry which is preliminary data.</text>
</comment>
<dbReference type="Proteomes" id="UP000788993">
    <property type="component" value="Unassembled WGS sequence"/>
</dbReference>
<evidence type="ECO:0000313" key="1">
    <source>
        <dbReference type="EMBL" id="KAH3661019.1"/>
    </source>
</evidence>
<reference evidence="1" key="1">
    <citation type="journal article" date="2021" name="Open Biol.">
        <title>Shared evolutionary footprints suggest mitochondrial oxidative damage underlies multiple complex I losses in fungi.</title>
        <authorList>
            <person name="Schikora-Tamarit M.A."/>
            <person name="Marcet-Houben M."/>
            <person name="Nosek J."/>
            <person name="Gabaldon T."/>
        </authorList>
    </citation>
    <scope>NUCLEOTIDE SEQUENCE</scope>
    <source>
        <strain evidence="1">NCAIM Y.01608</strain>
    </source>
</reference>
<name>A0A9P8NXS6_9ASCO</name>
<accession>A0A9P8NXS6</accession>
<evidence type="ECO:0000313" key="2">
    <source>
        <dbReference type="Proteomes" id="UP000788993"/>
    </source>
</evidence>
<protein>
    <submittedName>
        <fullName evidence="1">Uncharacterized protein</fullName>
    </submittedName>
</protein>
<sequence length="132" mass="14735">MILSEPSDTDSNLGRLNSELTSSTAFSNLTSKGSKLKNGAGIFCLLVSSNIPFETNFSSLDDSSKNKINCELCVVFLLFDIKDSLYLTTWFTVMSLFLGSSKWRGIGMYGRYAKLWRFTMLQNLNCLVLSTL</sequence>
<keyword evidence="2" id="KW-1185">Reference proteome</keyword>
<dbReference type="EMBL" id="JAEUBD010001468">
    <property type="protein sequence ID" value="KAH3661019.1"/>
    <property type="molecule type" value="Genomic_DNA"/>
</dbReference>